<dbReference type="InterPro" id="IPR002347">
    <property type="entry name" value="SDR_fam"/>
</dbReference>
<dbReference type="AlphaFoldDB" id="A0A1V2GXB8"/>
<organism evidence="2 3">
    <name type="scientific">Teichococcus deserti</name>
    <dbReference type="NCBI Taxonomy" id="1817963"/>
    <lineage>
        <taxon>Bacteria</taxon>
        <taxon>Pseudomonadati</taxon>
        <taxon>Pseudomonadota</taxon>
        <taxon>Alphaproteobacteria</taxon>
        <taxon>Acetobacterales</taxon>
        <taxon>Roseomonadaceae</taxon>
        <taxon>Roseomonas</taxon>
    </lineage>
</organism>
<dbReference type="Proteomes" id="UP000188879">
    <property type="component" value="Unassembled WGS sequence"/>
</dbReference>
<dbReference type="CDD" id="cd05233">
    <property type="entry name" value="SDR_c"/>
    <property type="match status" value="1"/>
</dbReference>
<dbReference type="EMBL" id="MLCO01000263">
    <property type="protein sequence ID" value="ONG47755.1"/>
    <property type="molecule type" value="Genomic_DNA"/>
</dbReference>
<dbReference type="RefSeq" id="WP_076959571.1">
    <property type="nucleotide sequence ID" value="NZ_MLCO01000263.1"/>
</dbReference>
<dbReference type="PRINTS" id="PR00081">
    <property type="entry name" value="GDHRDH"/>
</dbReference>
<keyword evidence="3" id="KW-1185">Reference proteome</keyword>
<dbReference type="Gene3D" id="3.40.50.720">
    <property type="entry name" value="NAD(P)-binding Rossmann-like Domain"/>
    <property type="match status" value="1"/>
</dbReference>
<accession>A0A1V2GXB8</accession>
<dbReference type="OrthoDB" id="198783at2"/>
<name>A0A1V2GXB8_9PROT</name>
<evidence type="ECO:0000256" key="1">
    <source>
        <dbReference type="ARBA" id="ARBA00006484"/>
    </source>
</evidence>
<proteinExistence type="inferred from homology"/>
<dbReference type="GO" id="GO:0016616">
    <property type="term" value="F:oxidoreductase activity, acting on the CH-OH group of donors, NAD or NADP as acceptor"/>
    <property type="evidence" value="ECO:0007669"/>
    <property type="project" value="TreeGrafter"/>
</dbReference>
<dbReference type="SUPFAM" id="SSF51735">
    <property type="entry name" value="NAD(P)-binding Rossmann-fold domains"/>
    <property type="match status" value="1"/>
</dbReference>
<dbReference type="PROSITE" id="PS00061">
    <property type="entry name" value="ADH_SHORT"/>
    <property type="match status" value="1"/>
</dbReference>
<reference evidence="2 3" key="1">
    <citation type="submission" date="2016-10" db="EMBL/GenBank/DDBJ databases">
        <title>Draft Genome sequence of Roseomonas sp. strain M3.</title>
        <authorList>
            <person name="Subhash Y."/>
            <person name="Lee S."/>
        </authorList>
    </citation>
    <scope>NUCLEOTIDE SEQUENCE [LARGE SCALE GENOMIC DNA]</scope>
    <source>
        <strain evidence="2 3">M3</strain>
    </source>
</reference>
<comment type="caution">
    <text evidence="2">The sequence shown here is derived from an EMBL/GenBank/DDBJ whole genome shotgun (WGS) entry which is preliminary data.</text>
</comment>
<gene>
    <name evidence="2" type="ORF">BKE38_22705</name>
</gene>
<evidence type="ECO:0000313" key="2">
    <source>
        <dbReference type="EMBL" id="ONG47755.1"/>
    </source>
</evidence>
<dbReference type="FunFam" id="3.40.50.720:FF:000084">
    <property type="entry name" value="Short-chain dehydrogenase reductase"/>
    <property type="match status" value="1"/>
</dbReference>
<dbReference type="InterPro" id="IPR020904">
    <property type="entry name" value="Sc_DH/Rdtase_CS"/>
</dbReference>
<sequence length="256" mass="25958">MIRYELTGKRALVTGGASGIGLATVKQLAAAGCRVAVNHLADDTRAAAVLAELQAAGHDVIAAPGNVGDATDGPRMVEAAVAALGGLDYLVNNAGTPGTSTLIPPSALDHLTEELWATVLQVNLLGVFRCAKAAAPALKESRGAVVNVASIAGLDSPGSSMAYGATKAGVVSLTKNLARGLSPEVRVNAVAPGAVDSSWMVEWTEERRAASAAKALLKRRCQPDDLADVILFLLAGAGMVTGQTVVVDGGLTLESR</sequence>
<dbReference type="InterPro" id="IPR036291">
    <property type="entry name" value="NAD(P)-bd_dom_sf"/>
</dbReference>
<comment type="similarity">
    <text evidence="1">Belongs to the short-chain dehydrogenases/reductases (SDR) family.</text>
</comment>
<evidence type="ECO:0000313" key="3">
    <source>
        <dbReference type="Proteomes" id="UP000188879"/>
    </source>
</evidence>
<dbReference type="PRINTS" id="PR00080">
    <property type="entry name" value="SDRFAMILY"/>
</dbReference>
<protein>
    <submittedName>
        <fullName evidence="2">Oxidoreductase</fullName>
    </submittedName>
</protein>
<dbReference type="Pfam" id="PF13561">
    <property type="entry name" value="adh_short_C2"/>
    <property type="match status" value="1"/>
</dbReference>
<dbReference type="GO" id="GO:0030497">
    <property type="term" value="P:fatty acid elongation"/>
    <property type="evidence" value="ECO:0007669"/>
    <property type="project" value="TreeGrafter"/>
</dbReference>
<dbReference type="PANTHER" id="PTHR42760">
    <property type="entry name" value="SHORT-CHAIN DEHYDROGENASES/REDUCTASES FAMILY MEMBER"/>
    <property type="match status" value="1"/>
</dbReference>
<dbReference type="PANTHER" id="PTHR42760:SF40">
    <property type="entry name" value="3-OXOACYL-[ACYL-CARRIER-PROTEIN] REDUCTASE, CHLOROPLASTIC"/>
    <property type="match status" value="1"/>
</dbReference>